<proteinExistence type="predicted"/>
<organism evidence="2 3">
    <name type="scientific">Synechococcus sp. (strain ATCC 27144 / PCC 6301 / SAUG 1402/1)</name>
    <name type="common">Anacystis nidulans</name>
    <dbReference type="NCBI Taxonomy" id="269084"/>
    <lineage>
        <taxon>Bacteria</taxon>
        <taxon>Bacillati</taxon>
        <taxon>Cyanobacteriota</taxon>
        <taxon>Cyanophyceae</taxon>
        <taxon>Synechococcales</taxon>
        <taxon>Synechococcaceae</taxon>
        <taxon>Synechococcus</taxon>
    </lineage>
</organism>
<evidence type="ECO:0000256" key="1">
    <source>
        <dbReference type="SAM" id="MobiDB-lite"/>
    </source>
</evidence>
<dbReference type="RefSeq" id="WP_011243432.1">
    <property type="nucleotide sequence ID" value="NC_006576.1"/>
</dbReference>
<reference evidence="2 3" key="1">
    <citation type="journal article" date="2007" name="Photosyn. Res.">
        <title>Complete nucleotide sequence of the freshwater unicellular cyanobacterium Synechococcus elongatus PCC 6301 chromosome: gene content and organization.</title>
        <authorList>
            <person name="Sugita C."/>
            <person name="Ogata K."/>
            <person name="Shikata M."/>
            <person name="Jikuya H."/>
            <person name="Takano J."/>
            <person name="Furumichi M."/>
            <person name="Kanehisa M."/>
            <person name="Omata T."/>
            <person name="Sugiura M."/>
            <person name="Sugita M."/>
        </authorList>
    </citation>
    <scope>NUCLEOTIDE SEQUENCE [LARGE SCALE GENOMIC DNA]</scope>
    <source>
        <strain evidence="3">ATCC 27144 / PCC 6301 / SAUG 1402/1</strain>
    </source>
</reference>
<protein>
    <recommendedName>
        <fullName evidence="4">Transposase</fullName>
    </recommendedName>
</protein>
<feature type="region of interest" description="Disordered" evidence="1">
    <location>
        <begin position="46"/>
        <end position="186"/>
    </location>
</feature>
<name>A0A0H3K5A4_SYNP6</name>
<dbReference type="eggNOG" id="COG2963">
    <property type="taxonomic scope" value="Bacteria"/>
</dbReference>
<gene>
    <name evidence="2" type="ordered locus">syc1120_c</name>
</gene>
<sequence>MAPAKLSPADKQALLERFRTTTAPVAALAEQFGVSVSTVSRILRSSFSPEEYEQLRDRRSRLTETADSVAVTPEVDSTPVVPKAADPSAIADPEPLPAEAIAPEPEPASGGRRRRRRFTAASTDSAEPATPELPNKPEAISISAPFFAPLAVETPEPVTGEEAIPPPTPISEPKPAPERPRPIPKTPFTEAAIFSETEPEIEPGQSTAATQHISNTAIDLELTADDLRGGVAAIEDADEFGDDDSEDDELVFDEDDLAADGDSDRTEAAATLELLPLGIAPLPRTSYVVVDRTADLVTCSLTTLAELGTVEADHAEAQALPLFDNPRTAKRFCKRNQRVIKLPDSQILLKTTRWLQAKGIHCLLIDGQVYALDR</sequence>
<dbReference type="Proteomes" id="UP000001175">
    <property type="component" value="Chromosome"/>
</dbReference>
<evidence type="ECO:0000313" key="2">
    <source>
        <dbReference type="EMBL" id="BAD79310.1"/>
    </source>
</evidence>
<feature type="compositionally biased region" description="Pro residues" evidence="1">
    <location>
        <begin position="164"/>
        <end position="174"/>
    </location>
</feature>
<dbReference type="KEGG" id="syc:syc1120_c"/>
<feature type="compositionally biased region" description="Basic and acidic residues" evidence="1">
    <location>
        <begin position="53"/>
        <end position="64"/>
    </location>
</feature>
<evidence type="ECO:0008006" key="4">
    <source>
        <dbReference type="Google" id="ProtNLM"/>
    </source>
</evidence>
<feature type="compositionally biased region" description="Low complexity" evidence="1">
    <location>
        <begin position="89"/>
        <end position="103"/>
    </location>
</feature>
<accession>A0A0H3K5A4</accession>
<dbReference type="EMBL" id="AP008231">
    <property type="protein sequence ID" value="BAD79310.1"/>
    <property type="molecule type" value="Genomic_DNA"/>
</dbReference>
<dbReference type="AlphaFoldDB" id="A0A0H3K5A4"/>
<evidence type="ECO:0000313" key="3">
    <source>
        <dbReference type="Proteomes" id="UP000001175"/>
    </source>
</evidence>